<name>A0AC35UGF8_9BILA</name>
<evidence type="ECO:0000313" key="2">
    <source>
        <dbReference type="WBParaSite" id="RSKR_0001120100.1"/>
    </source>
</evidence>
<dbReference type="Proteomes" id="UP000095286">
    <property type="component" value="Unplaced"/>
</dbReference>
<protein>
    <submittedName>
        <fullName evidence="2">DUF4911 domain-containing protein</fullName>
    </submittedName>
</protein>
<evidence type="ECO:0000313" key="1">
    <source>
        <dbReference type="Proteomes" id="UP000095286"/>
    </source>
</evidence>
<accession>A0AC35UGF8</accession>
<reference evidence="2" key="1">
    <citation type="submission" date="2016-11" db="UniProtKB">
        <authorList>
            <consortium name="WormBaseParasite"/>
        </authorList>
    </citation>
    <scope>IDENTIFICATION</scope>
    <source>
        <strain evidence="2">KR3021</strain>
    </source>
</reference>
<organism evidence="1 2">
    <name type="scientific">Rhabditophanes sp. KR3021</name>
    <dbReference type="NCBI Taxonomy" id="114890"/>
    <lineage>
        <taxon>Eukaryota</taxon>
        <taxon>Metazoa</taxon>
        <taxon>Ecdysozoa</taxon>
        <taxon>Nematoda</taxon>
        <taxon>Chromadorea</taxon>
        <taxon>Rhabditida</taxon>
        <taxon>Tylenchina</taxon>
        <taxon>Panagrolaimomorpha</taxon>
        <taxon>Strongyloidoidea</taxon>
        <taxon>Alloionematidae</taxon>
        <taxon>Rhabditophanes</taxon>
    </lineage>
</organism>
<dbReference type="WBParaSite" id="RSKR_0001120100.1">
    <property type="protein sequence ID" value="RSKR_0001120100.1"/>
    <property type="gene ID" value="RSKR_0001120100"/>
</dbReference>
<sequence length="82" mass="9185">MKEINYANSKTIVLKVDISSKELGENLEYILTEYFGDQVTDVDHGKGLLEDVYMLSPQSAPKIGQSIIQRISAEKEEMSTGF</sequence>
<proteinExistence type="predicted"/>